<name>A0ABQ9IAV4_9NEOP</name>
<accession>A0ABQ9IAV4</accession>
<sequence>MRHKHDKIITVLLLINLEPKHQNLLLKHINLALPLQQKKKKTNYSDRLAYKITELLDKQNFGMSVELTTDKPIYSRP</sequence>
<evidence type="ECO:0000313" key="2">
    <source>
        <dbReference type="Proteomes" id="UP001159363"/>
    </source>
</evidence>
<protein>
    <submittedName>
        <fullName evidence="1">Uncharacterized protein</fullName>
    </submittedName>
</protein>
<keyword evidence="2" id="KW-1185">Reference proteome</keyword>
<reference evidence="1 2" key="1">
    <citation type="submission" date="2023-02" db="EMBL/GenBank/DDBJ databases">
        <title>LHISI_Scaffold_Assembly.</title>
        <authorList>
            <person name="Stuart O.P."/>
            <person name="Cleave R."/>
            <person name="Magrath M.J.L."/>
            <person name="Mikheyev A.S."/>
        </authorList>
    </citation>
    <scope>NUCLEOTIDE SEQUENCE [LARGE SCALE GENOMIC DNA]</scope>
    <source>
        <strain evidence="1">Daus_M_001</strain>
        <tissue evidence="1">Leg muscle</tissue>
    </source>
</reference>
<comment type="caution">
    <text evidence="1">The sequence shown here is derived from an EMBL/GenBank/DDBJ whole genome shotgun (WGS) entry which is preliminary data.</text>
</comment>
<organism evidence="1 2">
    <name type="scientific">Dryococelus australis</name>
    <dbReference type="NCBI Taxonomy" id="614101"/>
    <lineage>
        <taxon>Eukaryota</taxon>
        <taxon>Metazoa</taxon>
        <taxon>Ecdysozoa</taxon>
        <taxon>Arthropoda</taxon>
        <taxon>Hexapoda</taxon>
        <taxon>Insecta</taxon>
        <taxon>Pterygota</taxon>
        <taxon>Neoptera</taxon>
        <taxon>Polyneoptera</taxon>
        <taxon>Phasmatodea</taxon>
        <taxon>Verophasmatodea</taxon>
        <taxon>Anareolatae</taxon>
        <taxon>Phasmatidae</taxon>
        <taxon>Eurycanthinae</taxon>
        <taxon>Dryococelus</taxon>
    </lineage>
</organism>
<gene>
    <name evidence="1" type="ORF">PR048_006396</name>
</gene>
<dbReference type="EMBL" id="JARBHB010000002">
    <property type="protein sequence ID" value="KAJ8893795.1"/>
    <property type="molecule type" value="Genomic_DNA"/>
</dbReference>
<evidence type="ECO:0000313" key="1">
    <source>
        <dbReference type="EMBL" id="KAJ8893795.1"/>
    </source>
</evidence>
<proteinExistence type="predicted"/>
<dbReference type="Proteomes" id="UP001159363">
    <property type="component" value="Chromosome 2"/>
</dbReference>